<sequence length="201" mass="23021">MSYSANNNNIFLTIGFRSAEQQGSLNSIEIIGVPGETDSTGQAVISKQIRTFFDDLIARVIFRQSRMMPECDLEYLKIWLYATDTPDSERGYQIPQIDERDLEITSDVPYSKLEFIYVLDNQLEGQEYESWVNISRSLFTPLFLKFIAPPEPPSEIANNLVFKLIEASPVGKAFEKVNETLDPYAQMKQKLFFNALIIQID</sequence>
<name>A0ABT7BQE0_9CYAN</name>
<gene>
    <name evidence="1" type="ORF">PJF56_21300</name>
</gene>
<evidence type="ECO:0000313" key="2">
    <source>
        <dbReference type="Proteomes" id="UP001231370"/>
    </source>
</evidence>
<organism evidence="1 2">
    <name type="scientific">Roseofilum halophilum BLCC-M91</name>
    <dbReference type="NCBI Taxonomy" id="3022259"/>
    <lineage>
        <taxon>Bacteria</taxon>
        <taxon>Bacillati</taxon>
        <taxon>Cyanobacteriota</taxon>
        <taxon>Cyanophyceae</taxon>
        <taxon>Desertifilales</taxon>
        <taxon>Desertifilaceae</taxon>
        <taxon>Roseofilum</taxon>
        <taxon>Roseofilum halophilum</taxon>
    </lineage>
</organism>
<dbReference type="EMBL" id="JAQPOK010000164">
    <property type="protein sequence ID" value="MDJ1181405.1"/>
    <property type="molecule type" value="Genomic_DNA"/>
</dbReference>
<comment type="caution">
    <text evidence="1">The sequence shown here is derived from an EMBL/GenBank/DDBJ whole genome shotgun (WGS) entry which is preliminary data.</text>
</comment>
<protein>
    <submittedName>
        <fullName evidence="1">Uncharacterized protein</fullName>
    </submittedName>
</protein>
<reference evidence="1 2" key="1">
    <citation type="submission" date="2023-01" db="EMBL/GenBank/DDBJ databases">
        <title>Novel diversity within Roseofilum (Cyanobacteria; Desertifilaceae) from marine benthic mats with descriptions of four novel species.</title>
        <authorList>
            <person name="Wang Y."/>
            <person name="Berthold D.E."/>
            <person name="Hu J."/>
            <person name="Lefler F.W."/>
            <person name="Laughinghouse H.D. IV."/>
        </authorList>
    </citation>
    <scope>NUCLEOTIDE SEQUENCE [LARGE SCALE GENOMIC DNA]</scope>
    <source>
        <strain evidence="1 2">BLCC-M91</strain>
    </source>
</reference>
<proteinExistence type="predicted"/>
<dbReference type="RefSeq" id="WP_283764701.1">
    <property type="nucleotide sequence ID" value="NZ_JAQPOK010000164.1"/>
</dbReference>
<keyword evidence="2" id="KW-1185">Reference proteome</keyword>
<evidence type="ECO:0000313" key="1">
    <source>
        <dbReference type="EMBL" id="MDJ1181405.1"/>
    </source>
</evidence>
<dbReference type="Proteomes" id="UP001231370">
    <property type="component" value="Unassembled WGS sequence"/>
</dbReference>
<accession>A0ABT7BQE0</accession>